<evidence type="ECO:0000313" key="10">
    <source>
        <dbReference type="Proteomes" id="UP000004690"/>
    </source>
</evidence>
<dbReference type="AlphaFoldDB" id="I3C468"/>
<accession>I3C468</accession>
<evidence type="ECO:0000313" key="9">
    <source>
        <dbReference type="EMBL" id="EIJ38411.1"/>
    </source>
</evidence>
<keyword evidence="10" id="KW-1185">Reference proteome</keyword>
<dbReference type="OrthoDB" id="9791276at2"/>
<sequence length="179" mass="19407">MKALLIVDVQNDFCTGGVLAAKGGEEVAPIINKIAPNFDLVIASKDWHPIKTKHFDKWPPHCVQETHGAEFHSDLNTANIDLVALKGTGTIDDGYSAFEATNINLISFLKQNKITELYVSGIATDYCVLSSALDSVKEGFKTFVVTDAIRGVNVNPNDSEIALQQMKEAGCILIASEEI</sequence>
<dbReference type="PANTHER" id="PTHR11080:SF2">
    <property type="entry name" value="LD05707P"/>
    <property type="match status" value="1"/>
</dbReference>
<dbReference type="EC" id="3.5.1.19" evidence="6"/>
<dbReference type="PANTHER" id="PTHR11080">
    <property type="entry name" value="PYRAZINAMIDASE/NICOTINAMIDASE"/>
    <property type="match status" value="1"/>
</dbReference>
<feature type="domain" description="Isochorismatase-like" evidence="8">
    <location>
        <begin position="3"/>
        <end position="178"/>
    </location>
</feature>
<dbReference type="InterPro" id="IPR036380">
    <property type="entry name" value="Isochorismatase-like_sf"/>
</dbReference>
<proteinExistence type="inferred from homology"/>
<dbReference type="Gene3D" id="3.40.50.850">
    <property type="entry name" value="Isochorismatase-like"/>
    <property type="match status" value="1"/>
</dbReference>
<organism evidence="9 10">
    <name type="scientific">Galbibacter orientalis DSM 19592</name>
    <dbReference type="NCBI Taxonomy" id="926559"/>
    <lineage>
        <taxon>Bacteria</taxon>
        <taxon>Pseudomonadati</taxon>
        <taxon>Bacteroidota</taxon>
        <taxon>Flavobacteriia</taxon>
        <taxon>Flavobacteriales</taxon>
        <taxon>Flavobacteriaceae</taxon>
        <taxon>Galbibacter</taxon>
    </lineage>
</organism>
<dbReference type="RefSeq" id="WP_008611591.1">
    <property type="nucleotide sequence ID" value="NZ_JH651379.1"/>
</dbReference>
<evidence type="ECO:0000256" key="6">
    <source>
        <dbReference type="ARBA" id="ARBA00039017"/>
    </source>
</evidence>
<keyword evidence="3" id="KW-0479">Metal-binding</keyword>
<evidence type="ECO:0000256" key="5">
    <source>
        <dbReference type="ARBA" id="ARBA00037900"/>
    </source>
</evidence>
<dbReference type="InterPro" id="IPR000868">
    <property type="entry name" value="Isochorismatase-like_dom"/>
</dbReference>
<dbReference type="EMBL" id="JH651379">
    <property type="protein sequence ID" value="EIJ38411.1"/>
    <property type="molecule type" value="Genomic_DNA"/>
</dbReference>
<name>I3C468_9FLAO</name>
<evidence type="ECO:0000256" key="3">
    <source>
        <dbReference type="ARBA" id="ARBA00022723"/>
    </source>
</evidence>
<dbReference type="STRING" id="926559.JoomaDRAFT_1396"/>
<dbReference type="Proteomes" id="UP000004690">
    <property type="component" value="Unassembled WGS sequence"/>
</dbReference>
<dbReference type="SUPFAM" id="SSF52499">
    <property type="entry name" value="Isochorismatase-like hydrolases"/>
    <property type="match status" value="1"/>
</dbReference>
<dbReference type="GO" id="GO:0008936">
    <property type="term" value="F:nicotinamidase activity"/>
    <property type="evidence" value="ECO:0007669"/>
    <property type="project" value="UniProtKB-EC"/>
</dbReference>
<evidence type="ECO:0000256" key="1">
    <source>
        <dbReference type="ARBA" id="ARBA00006336"/>
    </source>
</evidence>
<evidence type="ECO:0000256" key="7">
    <source>
        <dbReference type="ARBA" id="ARBA00043224"/>
    </source>
</evidence>
<evidence type="ECO:0000256" key="4">
    <source>
        <dbReference type="ARBA" id="ARBA00022801"/>
    </source>
</evidence>
<protein>
    <recommendedName>
        <fullName evidence="6">nicotinamidase</fullName>
        <ecNumber evidence="6">3.5.1.19</ecNumber>
    </recommendedName>
    <alternativeName>
        <fullName evidence="7">Nicotinamide deamidase</fullName>
    </alternativeName>
</protein>
<comment type="similarity">
    <text evidence="1">Belongs to the isochorismatase family.</text>
</comment>
<dbReference type="HOGENOM" id="CLU_068979_13_1_10"/>
<dbReference type="InterPro" id="IPR052347">
    <property type="entry name" value="Isochorismatase_Nicotinamidase"/>
</dbReference>
<evidence type="ECO:0000256" key="2">
    <source>
        <dbReference type="ARBA" id="ARBA00022642"/>
    </source>
</evidence>
<keyword evidence="2" id="KW-0662">Pyridine nucleotide biosynthesis</keyword>
<evidence type="ECO:0000259" key="8">
    <source>
        <dbReference type="Pfam" id="PF00857"/>
    </source>
</evidence>
<dbReference type="GO" id="GO:0046872">
    <property type="term" value="F:metal ion binding"/>
    <property type="evidence" value="ECO:0007669"/>
    <property type="project" value="UniProtKB-KW"/>
</dbReference>
<keyword evidence="4" id="KW-0378">Hydrolase</keyword>
<comment type="pathway">
    <text evidence="5">Cofactor biosynthesis; nicotinate biosynthesis; nicotinate from nicotinamide: step 1/1.</text>
</comment>
<reference evidence="9 10" key="1">
    <citation type="submission" date="2012-02" db="EMBL/GenBank/DDBJ databases">
        <title>Improved High-Quality Draft genome of Joostella marina DSM 19592.</title>
        <authorList>
            <consortium name="US DOE Joint Genome Institute (JGI-PGF)"/>
            <person name="Lucas S."/>
            <person name="Copeland A."/>
            <person name="Lapidus A."/>
            <person name="Bruce D."/>
            <person name="Goodwin L."/>
            <person name="Pitluck S."/>
            <person name="Peters L."/>
            <person name="Chertkov O."/>
            <person name="Ovchinnikova G."/>
            <person name="Kyrpides N."/>
            <person name="Mavromatis K."/>
            <person name="Detter J.C."/>
            <person name="Han C."/>
            <person name="Land M."/>
            <person name="Hauser L."/>
            <person name="Markowitz V."/>
            <person name="Cheng J.-F."/>
            <person name="Hugenholtz P."/>
            <person name="Woyke T."/>
            <person name="Wu D."/>
            <person name="Tindall B."/>
            <person name="Brambilla E."/>
            <person name="Klenk H.-P."/>
            <person name="Eisen J.A."/>
        </authorList>
    </citation>
    <scope>NUCLEOTIDE SEQUENCE [LARGE SCALE GENOMIC DNA]</scope>
    <source>
        <strain evidence="9 10">DSM 19592</strain>
    </source>
</reference>
<dbReference type="Pfam" id="PF00857">
    <property type="entry name" value="Isochorismatase"/>
    <property type="match status" value="1"/>
</dbReference>
<gene>
    <name evidence="9" type="ORF">JoomaDRAFT_1396</name>
</gene>
<dbReference type="eggNOG" id="COG1335">
    <property type="taxonomic scope" value="Bacteria"/>
</dbReference>
<dbReference type="GO" id="GO:0019363">
    <property type="term" value="P:pyridine nucleotide biosynthetic process"/>
    <property type="evidence" value="ECO:0007669"/>
    <property type="project" value="UniProtKB-KW"/>
</dbReference>